<sequence length="147" mass="15566">MHVSISTIPDSGTIEGRGADIEDERLRSLPHNDKHGHSGGAMEWTKVTGDKAATEAKGNFEVGGPMNVGLETNTFKERVSVSPNARSSASVKGKKEVVRNRATKLSFKSAAGNSGIHLLNISQNWSSHSINGDGELPNGHFQFAASG</sequence>
<evidence type="ECO:0000313" key="1">
    <source>
        <dbReference type="EMBL" id="KAK9984076.1"/>
    </source>
</evidence>
<accession>A0AAW2BDF0</accession>
<gene>
    <name evidence="1" type="ORF">SO802_033601</name>
</gene>
<reference evidence="1 2" key="1">
    <citation type="submission" date="2024-01" db="EMBL/GenBank/DDBJ databases">
        <title>A telomere-to-telomere, gap-free genome of sweet tea (Lithocarpus litseifolius).</title>
        <authorList>
            <person name="Zhou J."/>
        </authorList>
    </citation>
    <scope>NUCLEOTIDE SEQUENCE [LARGE SCALE GENOMIC DNA]</scope>
    <source>
        <strain evidence="1">Zhou-2022a</strain>
        <tissue evidence="1">Leaf</tissue>
    </source>
</reference>
<organism evidence="1 2">
    <name type="scientific">Lithocarpus litseifolius</name>
    <dbReference type="NCBI Taxonomy" id="425828"/>
    <lineage>
        <taxon>Eukaryota</taxon>
        <taxon>Viridiplantae</taxon>
        <taxon>Streptophyta</taxon>
        <taxon>Embryophyta</taxon>
        <taxon>Tracheophyta</taxon>
        <taxon>Spermatophyta</taxon>
        <taxon>Magnoliopsida</taxon>
        <taxon>eudicotyledons</taxon>
        <taxon>Gunneridae</taxon>
        <taxon>Pentapetalae</taxon>
        <taxon>rosids</taxon>
        <taxon>fabids</taxon>
        <taxon>Fagales</taxon>
        <taxon>Fagaceae</taxon>
        <taxon>Lithocarpus</taxon>
    </lineage>
</organism>
<keyword evidence="2" id="KW-1185">Reference proteome</keyword>
<name>A0AAW2BDF0_9ROSI</name>
<evidence type="ECO:0000313" key="2">
    <source>
        <dbReference type="Proteomes" id="UP001459277"/>
    </source>
</evidence>
<dbReference type="EMBL" id="JAZDWU010000012">
    <property type="protein sequence ID" value="KAK9984076.1"/>
    <property type="molecule type" value="Genomic_DNA"/>
</dbReference>
<dbReference type="AlphaFoldDB" id="A0AAW2BDF0"/>
<comment type="caution">
    <text evidence="1">The sequence shown here is derived from an EMBL/GenBank/DDBJ whole genome shotgun (WGS) entry which is preliminary data.</text>
</comment>
<dbReference type="Proteomes" id="UP001459277">
    <property type="component" value="Unassembled WGS sequence"/>
</dbReference>
<protein>
    <submittedName>
        <fullName evidence="1">Uncharacterized protein</fullName>
    </submittedName>
</protein>
<proteinExistence type="predicted"/>